<proteinExistence type="predicted"/>
<reference evidence="1" key="1">
    <citation type="submission" date="2005-02" db="EMBL/GenBank/DDBJ databases">
        <title>Comparison of the gene clusters for the biosynthesis of aminoglycoside antibiotics gentamicin (Micromonospora echinospora DSM 43036), fortimicin (Micromonospora olivasterospora DSM 43868), kanamycin (Streptomyces kanamyceticus DSM 40500) and istamycin (Streptomyces tenjimariensis ATCC 31603).</title>
        <authorList>
            <person name="Aboshanab K.M."/>
            <person name="Schmidt-Beissner H."/>
            <person name="Wehmeier U.F."/>
            <person name="Welzel K."/>
            <person name="Vente A."/>
            <person name="Piepersberg W."/>
        </authorList>
    </citation>
    <scope>NUCLEOTIDE SEQUENCE</scope>
    <source>
        <strain evidence="1">ATCC 31603</strain>
    </source>
</reference>
<dbReference type="AlphaFoldDB" id="Q2UZF0"/>
<dbReference type="Pfam" id="PF19820">
    <property type="entry name" value="DUF6303"/>
    <property type="match status" value="1"/>
</dbReference>
<dbReference type="EMBL" id="AJ845083">
    <property type="protein sequence ID" value="CAH60141.1"/>
    <property type="molecule type" value="Genomic_DNA"/>
</dbReference>
<evidence type="ECO:0000313" key="1">
    <source>
        <dbReference type="EMBL" id="CAH60141.1"/>
    </source>
</evidence>
<dbReference type="InterPro" id="IPR046270">
    <property type="entry name" value="DUF6303"/>
</dbReference>
<protein>
    <submittedName>
        <fullName evidence="1">Uncharacterized protein</fullName>
    </submittedName>
</protein>
<accession>Q2UZF0</accession>
<sequence>MTLTARLSNGFLGGWEVYVVLHGRRGLEWPAREFGRTAPVPTLNERAAALAALGYEVEDGAVWTWQEHTYGGDERVRLFASVEVRPVQTGEGP</sequence>
<organism evidence="1">
    <name type="scientific">Streptomyces tenjimariensis</name>
    <dbReference type="NCBI Taxonomy" id="29308"/>
    <lineage>
        <taxon>Bacteria</taxon>
        <taxon>Bacillati</taxon>
        <taxon>Actinomycetota</taxon>
        <taxon>Actinomycetes</taxon>
        <taxon>Kitasatosporales</taxon>
        <taxon>Streptomycetaceae</taxon>
        <taxon>Streptomyces</taxon>
    </lineage>
</organism>
<name>Q2UZF0_9ACTN</name>